<feature type="compositionally biased region" description="Low complexity" evidence="1">
    <location>
        <begin position="373"/>
        <end position="382"/>
    </location>
</feature>
<name>A0A5M3MW01_CONPW</name>
<proteinExistence type="predicted"/>
<organism evidence="2 3">
    <name type="scientific">Coniophora puteana (strain RWD-64-598)</name>
    <name type="common">Brown rot fungus</name>
    <dbReference type="NCBI Taxonomy" id="741705"/>
    <lineage>
        <taxon>Eukaryota</taxon>
        <taxon>Fungi</taxon>
        <taxon>Dikarya</taxon>
        <taxon>Basidiomycota</taxon>
        <taxon>Agaricomycotina</taxon>
        <taxon>Agaricomycetes</taxon>
        <taxon>Agaricomycetidae</taxon>
        <taxon>Boletales</taxon>
        <taxon>Coniophorineae</taxon>
        <taxon>Coniophoraceae</taxon>
        <taxon>Coniophora</taxon>
    </lineage>
</organism>
<feature type="compositionally biased region" description="Acidic residues" evidence="1">
    <location>
        <begin position="126"/>
        <end position="153"/>
    </location>
</feature>
<accession>A0A5M3MW01</accession>
<dbReference type="KEGG" id="cput:CONPUDRAFT_81309"/>
<evidence type="ECO:0000256" key="1">
    <source>
        <dbReference type="SAM" id="MobiDB-lite"/>
    </source>
</evidence>
<dbReference type="GeneID" id="19210217"/>
<evidence type="ECO:0000313" key="2">
    <source>
        <dbReference type="EMBL" id="EIW83323.1"/>
    </source>
</evidence>
<feature type="region of interest" description="Disordered" evidence="1">
    <location>
        <begin position="322"/>
        <end position="491"/>
    </location>
</feature>
<feature type="compositionally biased region" description="Basic and acidic residues" evidence="1">
    <location>
        <begin position="469"/>
        <end position="491"/>
    </location>
</feature>
<gene>
    <name evidence="2" type="ORF">CONPUDRAFT_81309</name>
</gene>
<evidence type="ECO:0000313" key="3">
    <source>
        <dbReference type="Proteomes" id="UP000053558"/>
    </source>
</evidence>
<reference evidence="3" key="1">
    <citation type="journal article" date="2012" name="Science">
        <title>The Paleozoic origin of enzymatic lignin decomposition reconstructed from 31 fungal genomes.</title>
        <authorList>
            <person name="Floudas D."/>
            <person name="Binder M."/>
            <person name="Riley R."/>
            <person name="Barry K."/>
            <person name="Blanchette R.A."/>
            <person name="Henrissat B."/>
            <person name="Martinez A.T."/>
            <person name="Otillar R."/>
            <person name="Spatafora J.W."/>
            <person name="Yadav J.S."/>
            <person name="Aerts A."/>
            <person name="Benoit I."/>
            <person name="Boyd A."/>
            <person name="Carlson A."/>
            <person name="Copeland A."/>
            <person name="Coutinho P.M."/>
            <person name="de Vries R.P."/>
            <person name="Ferreira P."/>
            <person name="Findley K."/>
            <person name="Foster B."/>
            <person name="Gaskell J."/>
            <person name="Glotzer D."/>
            <person name="Gorecki P."/>
            <person name="Heitman J."/>
            <person name="Hesse C."/>
            <person name="Hori C."/>
            <person name="Igarashi K."/>
            <person name="Jurgens J.A."/>
            <person name="Kallen N."/>
            <person name="Kersten P."/>
            <person name="Kohler A."/>
            <person name="Kuees U."/>
            <person name="Kumar T.K.A."/>
            <person name="Kuo A."/>
            <person name="LaButti K."/>
            <person name="Larrondo L.F."/>
            <person name="Lindquist E."/>
            <person name="Ling A."/>
            <person name="Lombard V."/>
            <person name="Lucas S."/>
            <person name="Lundell T."/>
            <person name="Martin R."/>
            <person name="McLaughlin D.J."/>
            <person name="Morgenstern I."/>
            <person name="Morin E."/>
            <person name="Murat C."/>
            <person name="Nagy L.G."/>
            <person name="Nolan M."/>
            <person name="Ohm R.A."/>
            <person name="Patyshakuliyeva A."/>
            <person name="Rokas A."/>
            <person name="Ruiz-Duenas F.J."/>
            <person name="Sabat G."/>
            <person name="Salamov A."/>
            <person name="Samejima M."/>
            <person name="Schmutz J."/>
            <person name="Slot J.C."/>
            <person name="St John F."/>
            <person name="Stenlid J."/>
            <person name="Sun H."/>
            <person name="Sun S."/>
            <person name="Syed K."/>
            <person name="Tsang A."/>
            <person name="Wiebenga A."/>
            <person name="Young D."/>
            <person name="Pisabarro A."/>
            <person name="Eastwood D.C."/>
            <person name="Martin F."/>
            <person name="Cullen D."/>
            <person name="Grigoriev I.V."/>
            <person name="Hibbett D.S."/>
        </authorList>
    </citation>
    <scope>NUCLEOTIDE SEQUENCE [LARGE SCALE GENOMIC DNA]</scope>
    <source>
        <strain evidence="3">RWD-64-598 SS2</strain>
    </source>
</reference>
<feature type="compositionally biased region" description="Polar residues" evidence="1">
    <location>
        <begin position="453"/>
        <end position="464"/>
    </location>
</feature>
<protein>
    <submittedName>
        <fullName evidence="2">Uncharacterized protein</fullName>
    </submittedName>
</protein>
<feature type="compositionally biased region" description="Basic residues" evidence="1">
    <location>
        <begin position="425"/>
        <end position="437"/>
    </location>
</feature>
<dbReference type="AlphaFoldDB" id="A0A5M3MW01"/>
<dbReference type="Proteomes" id="UP000053558">
    <property type="component" value="Unassembled WGS sequence"/>
</dbReference>
<dbReference type="RefSeq" id="XP_007766559.1">
    <property type="nucleotide sequence ID" value="XM_007768369.1"/>
</dbReference>
<keyword evidence="3" id="KW-1185">Reference proteome</keyword>
<dbReference type="EMBL" id="JH711576">
    <property type="protein sequence ID" value="EIW83323.1"/>
    <property type="molecule type" value="Genomic_DNA"/>
</dbReference>
<feature type="compositionally biased region" description="Polar residues" evidence="1">
    <location>
        <begin position="351"/>
        <end position="361"/>
    </location>
</feature>
<comment type="caution">
    <text evidence="2">The sequence shown here is derived from an EMBL/GenBank/DDBJ whole genome shotgun (WGS) entry which is preliminary data.</text>
</comment>
<feature type="region of interest" description="Disordered" evidence="1">
    <location>
        <begin position="125"/>
        <end position="156"/>
    </location>
</feature>
<sequence length="491" mass="54864">MAAIYKHWIQPAFLVRDVPEGSSLPLETCPNLLRGLTMQNFSPNSRKRYKDLYQYARKHRRRESALYPLLDRIFHQLCEQTPARADGYLVSCHPQSTVAAKATDDVGMNEERRVIPDFLLVLTKADEDEDKGDDEGEDEGEEEGEEEEEDEDEKPINIREQVGFLVEVKRLWNQQNPKKSGWDETISKKASDEALDAMPQLKAQAWRIHRQDPTIGVLHAFLIVGPFFSLLEYELVGCPTEDDLKAPAVIAWNLPMLTDKYKSFDRPFVEAINIVMGHLDLEITDPAFDLINFPKVSSAKRALEESVNTDIKLEVDKKHKDTLHLKEETDDVMAESPTSDKPNPKSKESSAYRSGRSTQNLPGLAMTTRSKSRSSQAHSSQADAPEADSSGLSEMDVEQPDSADGPAGDSMDSEDAPDQSISSAKGRRQQPSRKSSTRHGTSPPPRRSRQHSQDASNAAGSTGSKRARGNSEVEDHTSKRRSEGRRGRGGR</sequence>